<dbReference type="PANTHER" id="PTHR43157">
    <property type="entry name" value="PHOSPHATIDYLINOSITOL-GLYCAN BIOSYNTHESIS CLASS F PROTEIN-RELATED"/>
    <property type="match status" value="1"/>
</dbReference>
<organism evidence="3 4">
    <name type="scientific">Phlebotomus papatasi</name>
    <name type="common">Sandfly</name>
    <dbReference type="NCBI Taxonomy" id="29031"/>
    <lineage>
        <taxon>Eukaryota</taxon>
        <taxon>Metazoa</taxon>
        <taxon>Ecdysozoa</taxon>
        <taxon>Arthropoda</taxon>
        <taxon>Hexapoda</taxon>
        <taxon>Insecta</taxon>
        <taxon>Pterygota</taxon>
        <taxon>Neoptera</taxon>
        <taxon>Endopterygota</taxon>
        <taxon>Diptera</taxon>
        <taxon>Nematocera</taxon>
        <taxon>Psychodoidea</taxon>
        <taxon>Psychodidae</taxon>
        <taxon>Phlebotomus</taxon>
        <taxon>Phlebotomus</taxon>
    </lineage>
</organism>
<dbReference type="PRINTS" id="PR00081">
    <property type="entry name" value="GDHRDH"/>
</dbReference>
<dbReference type="EMBL" id="AJVK01031214">
    <property type="status" value="NOT_ANNOTATED_CDS"/>
    <property type="molecule type" value="Genomic_DNA"/>
</dbReference>
<evidence type="ECO:0008006" key="5">
    <source>
        <dbReference type="Google" id="ProtNLM"/>
    </source>
</evidence>
<protein>
    <recommendedName>
        <fullName evidence="5">Short-chain dehydrogenase</fullName>
    </recommendedName>
</protein>
<sequence>MQGRQFGKENVRMDGKIVVITGSNTGIGKETALEMAKRGAKVYLACRNPQRAEDARQEIVEKSNNVNVFAAELDLASMESIRKFVEKFKSQEQRLDVLINNAGLYCPLQRTRDGFEMQIGVNHLGHFLLTNLLLDILKSSAPSRIVTVSSLLHMFGGIKKYDLNSEKSYSAYSAYCQSKLANVLFTRALAKKLEGTGVTANCLHPGVVRTEFARYDTLLSFLLKPFSWILLRTPKSGAQTSIALAIDPDLEKVSGKYFRLVINF</sequence>
<dbReference type="PRINTS" id="PR00080">
    <property type="entry name" value="SDRFAMILY"/>
</dbReference>
<dbReference type="VEuPathDB" id="VectorBase:PPAPM1_007608"/>
<dbReference type="SUPFAM" id="SSF51735">
    <property type="entry name" value="NAD(P)-binding Rossmann-fold domains"/>
    <property type="match status" value="1"/>
</dbReference>
<name>A0A1B0FY49_PHLPP</name>
<dbReference type="InterPro" id="IPR002347">
    <property type="entry name" value="SDR_fam"/>
</dbReference>
<dbReference type="EMBL" id="AJVK01031213">
    <property type="status" value="NOT_ANNOTATED_CDS"/>
    <property type="molecule type" value="Genomic_DNA"/>
</dbReference>
<evidence type="ECO:0000313" key="3">
    <source>
        <dbReference type="EnsemblMetazoa" id="PPAI005663-PA"/>
    </source>
</evidence>
<evidence type="ECO:0000256" key="2">
    <source>
        <dbReference type="RuleBase" id="RU000363"/>
    </source>
</evidence>
<dbReference type="Pfam" id="PF00106">
    <property type="entry name" value="adh_short"/>
    <property type="match status" value="1"/>
</dbReference>
<accession>A0A1B0FY49</accession>
<keyword evidence="1" id="KW-0560">Oxidoreductase</keyword>
<dbReference type="PANTHER" id="PTHR43157:SF31">
    <property type="entry name" value="PHOSPHATIDYLINOSITOL-GLYCAN BIOSYNTHESIS CLASS F PROTEIN"/>
    <property type="match status" value="1"/>
</dbReference>
<dbReference type="Gene3D" id="3.40.50.720">
    <property type="entry name" value="NAD(P)-binding Rossmann-like Domain"/>
    <property type="match status" value="1"/>
</dbReference>
<evidence type="ECO:0000256" key="1">
    <source>
        <dbReference type="ARBA" id="ARBA00023002"/>
    </source>
</evidence>
<dbReference type="VEuPathDB" id="VectorBase:PPAI005663"/>
<keyword evidence="4" id="KW-1185">Reference proteome</keyword>
<dbReference type="GO" id="GO:0016491">
    <property type="term" value="F:oxidoreductase activity"/>
    <property type="evidence" value="ECO:0007669"/>
    <property type="project" value="UniProtKB-KW"/>
</dbReference>
<dbReference type="Proteomes" id="UP000092462">
    <property type="component" value="Unassembled WGS sequence"/>
</dbReference>
<proteinExistence type="inferred from homology"/>
<dbReference type="AlphaFoldDB" id="A0A1B0FY49"/>
<evidence type="ECO:0000313" key="4">
    <source>
        <dbReference type="Proteomes" id="UP000092462"/>
    </source>
</evidence>
<dbReference type="EnsemblMetazoa" id="PPAI005663-RA">
    <property type="protein sequence ID" value="PPAI005663-PA"/>
    <property type="gene ID" value="PPAI005663"/>
</dbReference>
<reference evidence="3" key="1">
    <citation type="submission" date="2022-08" db="UniProtKB">
        <authorList>
            <consortium name="EnsemblMetazoa"/>
        </authorList>
    </citation>
    <scope>IDENTIFICATION</scope>
    <source>
        <strain evidence="3">Israel</strain>
    </source>
</reference>
<comment type="similarity">
    <text evidence="2">Belongs to the short-chain dehydrogenases/reductases (SDR) family.</text>
</comment>
<dbReference type="InterPro" id="IPR036291">
    <property type="entry name" value="NAD(P)-bd_dom_sf"/>
</dbReference>